<comment type="caution">
    <text evidence="8">The sequence shown here is derived from an EMBL/GenBank/DDBJ whole genome shotgun (WGS) entry which is preliminary data.</text>
</comment>
<evidence type="ECO:0000256" key="6">
    <source>
        <dbReference type="ARBA" id="ARBA00023033"/>
    </source>
</evidence>
<evidence type="ECO:0000313" key="8">
    <source>
        <dbReference type="EMBL" id="RAL26266.1"/>
    </source>
</evidence>
<dbReference type="GO" id="GO:0016705">
    <property type="term" value="F:oxidoreductase activity, acting on paired donors, with incorporation or reduction of molecular oxygen"/>
    <property type="evidence" value="ECO:0007669"/>
    <property type="project" value="InterPro"/>
</dbReference>
<sequence>MKKGHFMIPSINPFAPDFKDKAYELYEILRTDDPVHYTTQVPFSNPTWIITRYDDAISLLKDKRLLKKTPVTFIEEQFSEDSLQSDWANLFNHMLNTDPPDHSRLRSLVQKAFTPRMVENLRPRIQDIANQLLDQVVKNNQMDLIQDYAFPLPIIVISEILGIPIEDRSQFRHWSNAIIYAFNRPDRRKQIIPEIVNFNHYLKELVAKRQQHLQDDLISALIQSSINSDKLSESEIYPMIFLLIIAGHETTVNLIGNGLFSLLQHPDQCEKLRNYPYYIDTAIEEFLRYMSPVEFATNRWAAEEIHLHGKTIAKNDLVLISLASANRDPTQFPHPNHLDITRQKNEHIAFGKGIHFCLGAPLARLEGQIAIQTLLQRIPQFELSVDRDQLEWQATFLMRGFKSIPIRF</sequence>
<dbReference type="InterPro" id="IPR036396">
    <property type="entry name" value="Cyt_P450_sf"/>
</dbReference>
<dbReference type="PANTHER" id="PTHR46696">
    <property type="entry name" value="P450, PUTATIVE (EUROFUNG)-RELATED"/>
    <property type="match status" value="1"/>
</dbReference>
<dbReference type="OrthoDB" id="9801155at2"/>
<dbReference type="SUPFAM" id="SSF48264">
    <property type="entry name" value="Cytochrome P450"/>
    <property type="match status" value="1"/>
</dbReference>
<evidence type="ECO:0000256" key="4">
    <source>
        <dbReference type="ARBA" id="ARBA00023002"/>
    </source>
</evidence>
<evidence type="ECO:0000256" key="2">
    <source>
        <dbReference type="ARBA" id="ARBA00022617"/>
    </source>
</evidence>
<dbReference type="FunFam" id="1.10.630.10:FF:000018">
    <property type="entry name" value="Cytochrome P450 monooxygenase"/>
    <property type="match status" value="1"/>
</dbReference>
<dbReference type="CDD" id="cd11029">
    <property type="entry name" value="CYP107-like"/>
    <property type="match status" value="1"/>
</dbReference>
<comment type="similarity">
    <text evidence="1 7">Belongs to the cytochrome P450 family.</text>
</comment>
<evidence type="ECO:0000256" key="3">
    <source>
        <dbReference type="ARBA" id="ARBA00022723"/>
    </source>
</evidence>
<keyword evidence="3 7" id="KW-0479">Metal-binding</keyword>
<accession>A0A364K7J1</accession>
<protein>
    <submittedName>
        <fullName evidence="8">Cytochrome P450</fullName>
    </submittedName>
</protein>
<dbReference type="Pfam" id="PF00067">
    <property type="entry name" value="p450"/>
    <property type="match status" value="2"/>
</dbReference>
<dbReference type="AlphaFoldDB" id="A0A364K7J1"/>
<dbReference type="InterPro" id="IPR002397">
    <property type="entry name" value="Cyt_P450_B"/>
</dbReference>
<keyword evidence="6 7" id="KW-0503">Monooxygenase</keyword>
<dbReference type="PANTHER" id="PTHR46696:SF1">
    <property type="entry name" value="CYTOCHROME P450 YJIB-RELATED"/>
    <property type="match status" value="1"/>
</dbReference>
<keyword evidence="2 7" id="KW-0349">Heme</keyword>
<dbReference type="GO" id="GO:0004497">
    <property type="term" value="F:monooxygenase activity"/>
    <property type="evidence" value="ECO:0007669"/>
    <property type="project" value="UniProtKB-KW"/>
</dbReference>
<dbReference type="Gene3D" id="1.10.630.10">
    <property type="entry name" value="Cytochrome P450"/>
    <property type="match status" value="1"/>
</dbReference>
<reference evidence="8 9" key="2">
    <citation type="submission" date="2018-06" db="EMBL/GenBank/DDBJ databases">
        <authorList>
            <person name="Zhirakovskaya E."/>
        </authorList>
    </citation>
    <scope>NUCLEOTIDE SEQUENCE [LARGE SCALE GENOMIC DNA]</scope>
    <source>
        <strain evidence="8 9">FBKL4.011</strain>
    </source>
</reference>
<evidence type="ECO:0000256" key="1">
    <source>
        <dbReference type="ARBA" id="ARBA00010617"/>
    </source>
</evidence>
<name>A0A364K7J1_9BACL</name>
<dbReference type="GO" id="GO:0020037">
    <property type="term" value="F:heme binding"/>
    <property type="evidence" value="ECO:0007669"/>
    <property type="project" value="InterPro"/>
</dbReference>
<dbReference type="PROSITE" id="PS00086">
    <property type="entry name" value="CYTOCHROME_P450"/>
    <property type="match status" value="1"/>
</dbReference>
<evidence type="ECO:0000313" key="9">
    <source>
        <dbReference type="Proteomes" id="UP000251213"/>
    </source>
</evidence>
<organism evidence="8 9">
    <name type="scientific">Thermoflavimicrobium daqui</name>
    <dbReference type="NCBI Taxonomy" id="2137476"/>
    <lineage>
        <taxon>Bacteria</taxon>
        <taxon>Bacillati</taxon>
        <taxon>Bacillota</taxon>
        <taxon>Bacilli</taxon>
        <taxon>Bacillales</taxon>
        <taxon>Thermoactinomycetaceae</taxon>
        <taxon>Thermoflavimicrobium</taxon>
    </lineage>
</organism>
<dbReference type="Proteomes" id="UP000251213">
    <property type="component" value="Unassembled WGS sequence"/>
</dbReference>
<gene>
    <name evidence="8" type="ORF">DL897_04535</name>
</gene>
<keyword evidence="4 7" id="KW-0560">Oxidoreductase</keyword>
<proteinExistence type="inferred from homology"/>
<dbReference type="InterPro" id="IPR001128">
    <property type="entry name" value="Cyt_P450"/>
</dbReference>
<evidence type="ECO:0000256" key="5">
    <source>
        <dbReference type="ARBA" id="ARBA00023004"/>
    </source>
</evidence>
<evidence type="ECO:0000256" key="7">
    <source>
        <dbReference type="RuleBase" id="RU000461"/>
    </source>
</evidence>
<dbReference type="GO" id="GO:0005506">
    <property type="term" value="F:iron ion binding"/>
    <property type="evidence" value="ECO:0007669"/>
    <property type="project" value="InterPro"/>
</dbReference>
<dbReference type="EMBL" id="QJKK01000002">
    <property type="protein sequence ID" value="RAL26266.1"/>
    <property type="molecule type" value="Genomic_DNA"/>
</dbReference>
<keyword evidence="9" id="KW-1185">Reference proteome</keyword>
<dbReference type="InterPro" id="IPR017972">
    <property type="entry name" value="Cyt_P450_CS"/>
</dbReference>
<reference evidence="8 9" key="1">
    <citation type="submission" date="2018-06" db="EMBL/GenBank/DDBJ databases">
        <title>Thermoflavimicrobium daqus sp. nov., a thermophilic microbe isolated from Moutai-flavour Daqu.</title>
        <authorList>
            <person name="Wang X."/>
            <person name="Zhou H."/>
        </authorList>
    </citation>
    <scope>NUCLEOTIDE SEQUENCE [LARGE SCALE GENOMIC DNA]</scope>
    <source>
        <strain evidence="8 9">FBKL4.011</strain>
    </source>
</reference>
<dbReference type="PRINTS" id="PR00359">
    <property type="entry name" value="BP450"/>
</dbReference>
<keyword evidence="5 7" id="KW-0408">Iron</keyword>